<dbReference type="RefSeq" id="WP_307633798.1">
    <property type="nucleotide sequence ID" value="NZ_JAPHEH010000001.1"/>
</dbReference>
<dbReference type="InterPro" id="IPR050595">
    <property type="entry name" value="Bact_response_regulator"/>
</dbReference>
<feature type="domain" description="Response regulatory" evidence="4">
    <location>
        <begin position="4"/>
        <end position="118"/>
    </location>
</feature>
<accession>A0A9X4MG21</accession>
<evidence type="ECO:0000256" key="2">
    <source>
        <dbReference type="ARBA" id="ARBA00023012"/>
    </source>
</evidence>
<dbReference type="GO" id="GO:0000160">
    <property type="term" value="P:phosphorelay signal transduction system"/>
    <property type="evidence" value="ECO:0007669"/>
    <property type="project" value="UniProtKB-KW"/>
</dbReference>
<dbReference type="InterPro" id="IPR001789">
    <property type="entry name" value="Sig_transdc_resp-reg_receiver"/>
</dbReference>
<dbReference type="GO" id="GO:0043565">
    <property type="term" value="F:sequence-specific DNA binding"/>
    <property type="evidence" value="ECO:0007669"/>
    <property type="project" value="InterPro"/>
</dbReference>
<sequence>MDKTILLVDDEELFRERLAKAFSQRGFTVFTAGDFDEAMRVIGKQRPAMGVIDLKMPGRSGLELIAEARKIKPDMQLVVLTGYGSIATATEAVRLGALYYLPKPADVDDILGAFARNPELALDVDQDEFTAPSLARAEWEHINRVLTDCGGNISLAAKKLDLHRRTLQRKLQKYPPNK</sequence>
<comment type="caution">
    <text evidence="5">The sequence shown here is derived from an EMBL/GenBank/DDBJ whole genome shotgun (WGS) entry which is preliminary data.</text>
</comment>
<gene>
    <name evidence="5" type="ORF">OLX77_11780</name>
</gene>
<organism evidence="5 6">
    <name type="scientific">Thiovibrio frasassiensis</name>
    <dbReference type="NCBI Taxonomy" id="2984131"/>
    <lineage>
        <taxon>Bacteria</taxon>
        <taxon>Pseudomonadati</taxon>
        <taxon>Thermodesulfobacteriota</taxon>
        <taxon>Desulfobulbia</taxon>
        <taxon>Desulfobulbales</taxon>
        <taxon>Thiovibrionaceae</taxon>
        <taxon>Thiovibrio</taxon>
    </lineage>
</organism>
<protein>
    <submittedName>
        <fullName evidence="5">Response regulator</fullName>
    </submittedName>
</protein>
<evidence type="ECO:0000313" key="5">
    <source>
        <dbReference type="EMBL" id="MDG4476834.1"/>
    </source>
</evidence>
<dbReference type="Proteomes" id="UP001154240">
    <property type="component" value="Unassembled WGS sequence"/>
</dbReference>
<reference evidence="5" key="2">
    <citation type="submission" date="2022-10" db="EMBL/GenBank/DDBJ databases">
        <authorList>
            <person name="Aronson H.S."/>
        </authorList>
    </citation>
    <scope>NUCLEOTIDE SEQUENCE</scope>
    <source>
        <strain evidence="5">RS19-109</strain>
    </source>
</reference>
<evidence type="ECO:0000313" key="6">
    <source>
        <dbReference type="Proteomes" id="UP001154240"/>
    </source>
</evidence>
<dbReference type="InterPro" id="IPR009057">
    <property type="entry name" value="Homeodomain-like_sf"/>
</dbReference>
<name>A0A9X4MG21_9BACT</name>
<evidence type="ECO:0000256" key="3">
    <source>
        <dbReference type="PROSITE-ProRule" id="PRU00169"/>
    </source>
</evidence>
<dbReference type="PROSITE" id="PS50110">
    <property type="entry name" value="RESPONSE_REGULATORY"/>
    <property type="match status" value="1"/>
</dbReference>
<dbReference type="InterPro" id="IPR002197">
    <property type="entry name" value="HTH_Fis"/>
</dbReference>
<dbReference type="Pfam" id="PF02954">
    <property type="entry name" value="HTH_8"/>
    <property type="match status" value="1"/>
</dbReference>
<dbReference type="PRINTS" id="PR01590">
    <property type="entry name" value="HTHFIS"/>
</dbReference>
<dbReference type="AlphaFoldDB" id="A0A9X4MG21"/>
<dbReference type="EMBL" id="JAPHEH010000001">
    <property type="protein sequence ID" value="MDG4476834.1"/>
    <property type="molecule type" value="Genomic_DNA"/>
</dbReference>
<dbReference type="CDD" id="cd17563">
    <property type="entry name" value="REC_RegA-like"/>
    <property type="match status" value="1"/>
</dbReference>
<dbReference type="PANTHER" id="PTHR44591">
    <property type="entry name" value="STRESS RESPONSE REGULATOR PROTEIN 1"/>
    <property type="match status" value="1"/>
</dbReference>
<keyword evidence="2" id="KW-0902">Two-component regulatory system</keyword>
<keyword evidence="1 3" id="KW-0597">Phosphoprotein</keyword>
<dbReference type="SUPFAM" id="SSF46689">
    <property type="entry name" value="Homeodomain-like"/>
    <property type="match status" value="1"/>
</dbReference>
<evidence type="ECO:0000259" key="4">
    <source>
        <dbReference type="PROSITE" id="PS50110"/>
    </source>
</evidence>
<keyword evidence="6" id="KW-1185">Reference proteome</keyword>
<feature type="modified residue" description="4-aspartylphosphate" evidence="3">
    <location>
        <position position="53"/>
    </location>
</feature>
<dbReference type="PANTHER" id="PTHR44591:SF14">
    <property type="entry name" value="PROTEIN PILG"/>
    <property type="match status" value="1"/>
</dbReference>
<reference evidence="5" key="1">
    <citation type="journal article" date="2022" name="bioRxiv">
        <title>Thiovibrio frasassiensisgen. nov., sp. nov., an autotrophic, elemental sulfur disproportionating bacterium isolated from sulfidic karst sediment, and proposal of Thiovibrionaceae fam. nov.</title>
        <authorList>
            <person name="Aronson H."/>
            <person name="Thomas C."/>
            <person name="Bhattacharyya M."/>
            <person name="Eckstein S."/>
            <person name="Jensen S."/>
            <person name="Barco R."/>
            <person name="Macalady J."/>
            <person name="Amend J."/>
        </authorList>
    </citation>
    <scope>NUCLEOTIDE SEQUENCE</scope>
    <source>
        <strain evidence="5">RS19-109</strain>
    </source>
</reference>
<dbReference type="InterPro" id="IPR011006">
    <property type="entry name" value="CheY-like_superfamily"/>
</dbReference>
<dbReference type="SUPFAM" id="SSF52172">
    <property type="entry name" value="CheY-like"/>
    <property type="match status" value="1"/>
</dbReference>
<dbReference type="Pfam" id="PF00072">
    <property type="entry name" value="Response_reg"/>
    <property type="match status" value="1"/>
</dbReference>
<proteinExistence type="predicted"/>
<dbReference type="Gene3D" id="1.10.10.60">
    <property type="entry name" value="Homeodomain-like"/>
    <property type="match status" value="1"/>
</dbReference>
<evidence type="ECO:0000256" key="1">
    <source>
        <dbReference type="ARBA" id="ARBA00022553"/>
    </source>
</evidence>
<dbReference type="Gene3D" id="3.40.50.2300">
    <property type="match status" value="1"/>
</dbReference>
<dbReference type="SMART" id="SM00448">
    <property type="entry name" value="REC"/>
    <property type="match status" value="1"/>
</dbReference>